<keyword evidence="2" id="KW-1185">Reference proteome</keyword>
<accession>A0AAV4CMX7</accession>
<proteinExistence type="predicted"/>
<dbReference type="Proteomes" id="UP000735302">
    <property type="component" value="Unassembled WGS sequence"/>
</dbReference>
<dbReference type="AlphaFoldDB" id="A0AAV4CMX7"/>
<comment type="caution">
    <text evidence="1">The sequence shown here is derived from an EMBL/GenBank/DDBJ whole genome shotgun (WGS) entry which is preliminary data.</text>
</comment>
<sequence length="88" mass="9735">MKKKTGRPRLLNTLKDPTVYQEFAKERSGSSALIPFLTQGLCVPPVQNKVISGQGAGCWARTRDRRVPVDLRADSLAIVPPTPLLMYN</sequence>
<gene>
    <name evidence="1" type="ORF">PoB_005959700</name>
</gene>
<name>A0AAV4CMX7_9GAST</name>
<dbReference type="EMBL" id="BLXT01006765">
    <property type="protein sequence ID" value="GFO33092.1"/>
    <property type="molecule type" value="Genomic_DNA"/>
</dbReference>
<evidence type="ECO:0000313" key="2">
    <source>
        <dbReference type="Proteomes" id="UP000735302"/>
    </source>
</evidence>
<reference evidence="1 2" key="1">
    <citation type="journal article" date="2021" name="Elife">
        <title>Chloroplast acquisition without the gene transfer in kleptoplastic sea slugs, Plakobranchus ocellatus.</title>
        <authorList>
            <person name="Maeda T."/>
            <person name="Takahashi S."/>
            <person name="Yoshida T."/>
            <person name="Shimamura S."/>
            <person name="Takaki Y."/>
            <person name="Nagai Y."/>
            <person name="Toyoda A."/>
            <person name="Suzuki Y."/>
            <person name="Arimoto A."/>
            <person name="Ishii H."/>
            <person name="Satoh N."/>
            <person name="Nishiyama T."/>
            <person name="Hasebe M."/>
            <person name="Maruyama T."/>
            <person name="Minagawa J."/>
            <person name="Obokata J."/>
            <person name="Shigenobu S."/>
        </authorList>
    </citation>
    <scope>NUCLEOTIDE SEQUENCE [LARGE SCALE GENOMIC DNA]</scope>
</reference>
<evidence type="ECO:0000313" key="1">
    <source>
        <dbReference type="EMBL" id="GFO33092.1"/>
    </source>
</evidence>
<organism evidence="1 2">
    <name type="scientific">Plakobranchus ocellatus</name>
    <dbReference type="NCBI Taxonomy" id="259542"/>
    <lineage>
        <taxon>Eukaryota</taxon>
        <taxon>Metazoa</taxon>
        <taxon>Spiralia</taxon>
        <taxon>Lophotrochozoa</taxon>
        <taxon>Mollusca</taxon>
        <taxon>Gastropoda</taxon>
        <taxon>Heterobranchia</taxon>
        <taxon>Euthyneura</taxon>
        <taxon>Panpulmonata</taxon>
        <taxon>Sacoglossa</taxon>
        <taxon>Placobranchoidea</taxon>
        <taxon>Plakobranchidae</taxon>
        <taxon>Plakobranchus</taxon>
    </lineage>
</organism>
<protein>
    <submittedName>
        <fullName evidence="1">Uncharacterized protein</fullName>
    </submittedName>
</protein>